<reference evidence="2 3" key="1">
    <citation type="submission" date="2024-09" db="EMBL/GenBank/DDBJ databases">
        <authorList>
            <person name="Sun Q."/>
            <person name="Mori K."/>
        </authorList>
    </citation>
    <scope>NUCLEOTIDE SEQUENCE [LARGE SCALE GENOMIC DNA]</scope>
    <source>
        <strain evidence="2 3">JCM 1342</strain>
    </source>
</reference>
<dbReference type="RefSeq" id="WP_344714791.1">
    <property type="nucleotide sequence ID" value="NZ_BAAAWH010000001.1"/>
</dbReference>
<organism evidence="2 3">
    <name type="scientific">Microbacterium terregens</name>
    <dbReference type="NCBI Taxonomy" id="69363"/>
    <lineage>
        <taxon>Bacteria</taxon>
        <taxon>Bacillati</taxon>
        <taxon>Actinomycetota</taxon>
        <taxon>Actinomycetes</taxon>
        <taxon>Micrococcales</taxon>
        <taxon>Microbacteriaceae</taxon>
        <taxon>Microbacterium</taxon>
    </lineage>
</organism>
<dbReference type="GO" id="GO:0004386">
    <property type="term" value="F:helicase activity"/>
    <property type="evidence" value="ECO:0007669"/>
    <property type="project" value="UniProtKB-KW"/>
</dbReference>
<keyword evidence="2" id="KW-0378">Hydrolase</keyword>
<dbReference type="EMBL" id="JBHMBE010000004">
    <property type="protein sequence ID" value="MFB9647037.1"/>
    <property type="molecule type" value="Genomic_DNA"/>
</dbReference>
<feature type="signal peptide" evidence="1">
    <location>
        <begin position="1"/>
        <end position="27"/>
    </location>
</feature>
<feature type="chain" id="PRO_5045257933" evidence="1">
    <location>
        <begin position="28"/>
        <end position="105"/>
    </location>
</feature>
<gene>
    <name evidence="2" type="ORF">ACFFPJ_14660</name>
</gene>
<keyword evidence="2" id="KW-0547">Nucleotide-binding</keyword>
<proteinExistence type="predicted"/>
<protein>
    <submittedName>
        <fullName evidence="2">Helicase</fullName>
    </submittedName>
</protein>
<comment type="caution">
    <text evidence="2">The sequence shown here is derived from an EMBL/GenBank/DDBJ whole genome shotgun (WGS) entry which is preliminary data.</text>
</comment>
<evidence type="ECO:0000313" key="2">
    <source>
        <dbReference type="EMBL" id="MFB9647037.1"/>
    </source>
</evidence>
<evidence type="ECO:0000256" key="1">
    <source>
        <dbReference type="SAM" id="SignalP"/>
    </source>
</evidence>
<keyword evidence="1" id="KW-0732">Signal</keyword>
<dbReference type="Proteomes" id="UP001589611">
    <property type="component" value="Unassembled WGS sequence"/>
</dbReference>
<sequence>MAGTLLCVGVLACTATLSLSLVTAGSAAVFSQNLAGVADAAALAAADAASGAVEGEPCARAAEVAGAGAAQIVACDLDELVVTVTVGGAFGRFAATASARAGPPR</sequence>
<evidence type="ECO:0000313" key="3">
    <source>
        <dbReference type="Proteomes" id="UP001589611"/>
    </source>
</evidence>
<keyword evidence="3" id="KW-1185">Reference proteome</keyword>
<accession>A0ABV5T352</accession>
<keyword evidence="2" id="KW-0067">ATP-binding</keyword>
<keyword evidence="2" id="KW-0347">Helicase</keyword>
<name>A0ABV5T352_9MICO</name>